<feature type="transmembrane region" description="Helical" evidence="1">
    <location>
        <begin position="23"/>
        <end position="56"/>
    </location>
</feature>
<comment type="caution">
    <text evidence="2">The sequence shown here is derived from an EMBL/GenBank/DDBJ whole genome shotgun (WGS) entry which is preliminary data.</text>
</comment>
<keyword evidence="1" id="KW-1133">Transmembrane helix</keyword>
<reference evidence="2 3" key="1">
    <citation type="submission" date="2018-11" db="EMBL/GenBank/DDBJ databases">
        <title>Sequencing the genomes of 1000 actinobacteria strains.</title>
        <authorList>
            <person name="Klenk H.-P."/>
        </authorList>
    </citation>
    <scope>NUCLEOTIDE SEQUENCE [LARGE SCALE GENOMIC DNA]</scope>
    <source>
        <strain evidence="2 3">DSM 43634</strain>
    </source>
</reference>
<dbReference type="RefSeq" id="WP_170047687.1">
    <property type="nucleotide sequence ID" value="NZ_RJKL01000001.1"/>
</dbReference>
<evidence type="ECO:0000256" key="1">
    <source>
        <dbReference type="SAM" id="Phobius"/>
    </source>
</evidence>
<dbReference type="EMBL" id="RJKL01000001">
    <property type="protein sequence ID" value="ROP28809.1"/>
    <property type="molecule type" value="Genomic_DNA"/>
</dbReference>
<keyword evidence="1" id="KW-0812">Transmembrane</keyword>
<gene>
    <name evidence="2" type="ORF">EDD30_1585</name>
</gene>
<dbReference type="AlphaFoldDB" id="A0A3N1GEU3"/>
<evidence type="ECO:0000313" key="3">
    <source>
        <dbReference type="Proteomes" id="UP000271683"/>
    </source>
</evidence>
<name>A0A3N1GEU3_9ACTN</name>
<dbReference type="Proteomes" id="UP000271683">
    <property type="component" value="Unassembled WGS sequence"/>
</dbReference>
<proteinExistence type="predicted"/>
<protein>
    <submittedName>
        <fullName evidence="2">Uncharacterized protein</fullName>
    </submittedName>
</protein>
<keyword evidence="1" id="KW-0472">Membrane</keyword>
<accession>A0A3N1GEU3</accession>
<sequence>MTTTTPAYVAHPKRKTRRRVAKALAWLSLALTAAMVLAEPWLLLPVLMLVIALSLWD</sequence>
<organism evidence="2 3">
    <name type="scientific">Couchioplanes caeruleus</name>
    <dbReference type="NCBI Taxonomy" id="56438"/>
    <lineage>
        <taxon>Bacteria</taxon>
        <taxon>Bacillati</taxon>
        <taxon>Actinomycetota</taxon>
        <taxon>Actinomycetes</taxon>
        <taxon>Micromonosporales</taxon>
        <taxon>Micromonosporaceae</taxon>
        <taxon>Couchioplanes</taxon>
    </lineage>
</organism>
<evidence type="ECO:0000313" key="2">
    <source>
        <dbReference type="EMBL" id="ROP28809.1"/>
    </source>
</evidence>